<evidence type="ECO:0000313" key="1">
    <source>
        <dbReference type="EMBL" id="KAA6316191.1"/>
    </source>
</evidence>
<accession>A0A5J4Q5Y3</accession>
<proteinExistence type="predicted"/>
<dbReference type="AlphaFoldDB" id="A0A5J4Q5Y3"/>
<sequence>ASGACGVLMLHICDGNPAKAVFDDSVGEKKVFLGVNEGDVRVDGEKNP</sequence>
<name>A0A5J4Q5Y3_9EUKA</name>
<protein>
    <submittedName>
        <fullName evidence="1">Uncharacterized protein</fullName>
    </submittedName>
</protein>
<reference evidence="1 2" key="1">
    <citation type="submission" date="2019-03" db="EMBL/GenBank/DDBJ databases">
        <title>Single cell metagenomics reveals metabolic interactions within the superorganism composed of flagellate Streblomastix strix and complex community of Bacteroidetes bacteria on its surface.</title>
        <authorList>
            <person name="Treitli S.C."/>
            <person name="Kolisko M."/>
            <person name="Husnik F."/>
            <person name="Keeling P."/>
            <person name="Hampl V."/>
        </authorList>
    </citation>
    <scope>NUCLEOTIDE SEQUENCE [LARGE SCALE GENOMIC DNA]</scope>
    <source>
        <strain evidence="1">ST1C</strain>
    </source>
</reference>
<dbReference type="EMBL" id="SNRW01047102">
    <property type="protein sequence ID" value="KAA6316191.1"/>
    <property type="molecule type" value="Genomic_DNA"/>
</dbReference>
<dbReference type="Proteomes" id="UP000324800">
    <property type="component" value="Unassembled WGS sequence"/>
</dbReference>
<gene>
    <name evidence="1" type="ORF">EZS28_055296</name>
</gene>
<feature type="non-terminal residue" evidence="1">
    <location>
        <position position="1"/>
    </location>
</feature>
<comment type="caution">
    <text evidence="1">The sequence shown here is derived from an EMBL/GenBank/DDBJ whole genome shotgun (WGS) entry which is preliminary data.</text>
</comment>
<evidence type="ECO:0000313" key="2">
    <source>
        <dbReference type="Proteomes" id="UP000324800"/>
    </source>
</evidence>
<organism evidence="1 2">
    <name type="scientific">Streblomastix strix</name>
    <dbReference type="NCBI Taxonomy" id="222440"/>
    <lineage>
        <taxon>Eukaryota</taxon>
        <taxon>Metamonada</taxon>
        <taxon>Preaxostyla</taxon>
        <taxon>Oxymonadida</taxon>
        <taxon>Streblomastigidae</taxon>
        <taxon>Streblomastix</taxon>
    </lineage>
</organism>